<accession>A0ABY2C2I1</accession>
<keyword evidence="5" id="KW-1134">Transmembrane beta strand</keyword>
<proteinExistence type="inferred from homology"/>
<dbReference type="PANTHER" id="PTHR40457:SF1">
    <property type="entry name" value="PHOSPHOLIPASE A1"/>
    <property type="match status" value="1"/>
</dbReference>
<evidence type="ECO:0000256" key="4">
    <source>
        <dbReference type="ARBA" id="ARBA00011702"/>
    </source>
</evidence>
<dbReference type="Gene3D" id="2.40.230.10">
    <property type="entry name" value="Phospholipase A1"/>
    <property type="match status" value="1"/>
</dbReference>
<evidence type="ECO:0000256" key="9">
    <source>
        <dbReference type="ARBA" id="ARBA00022801"/>
    </source>
</evidence>
<evidence type="ECO:0000256" key="10">
    <source>
        <dbReference type="ARBA" id="ARBA00022837"/>
    </source>
</evidence>
<comment type="function">
    <text evidence="15">Hydrolysis of phosphatidylcholine with phospholipase A2 (EC 3.1.1.4) and phospholipase A1 (EC 3.1.1.32) activities.</text>
</comment>
<comment type="caution">
    <text evidence="16">The sequence shown here is derived from an EMBL/GenBank/DDBJ whole genome shotgun (WGS) entry which is preliminary data.</text>
</comment>
<evidence type="ECO:0000256" key="7">
    <source>
        <dbReference type="ARBA" id="ARBA00022723"/>
    </source>
</evidence>
<evidence type="ECO:0000256" key="14">
    <source>
        <dbReference type="ARBA" id="ARBA00023237"/>
    </source>
</evidence>
<dbReference type="Pfam" id="PF02253">
    <property type="entry name" value="PLA1"/>
    <property type="match status" value="1"/>
</dbReference>
<evidence type="ECO:0000313" key="16">
    <source>
        <dbReference type="EMBL" id="TCP10350.1"/>
    </source>
</evidence>
<feature type="chain" id="PRO_5044953101" description="Phospholipase A1" evidence="15">
    <location>
        <begin position="25"/>
        <end position="384"/>
    </location>
</feature>
<keyword evidence="12 15" id="KW-0443">Lipid metabolism</keyword>
<evidence type="ECO:0000256" key="15">
    <source>
        <dbReference type="RuleBase" id="RU366027"/>
    </source>
</evidence>
<dbReference type="PANTHER" id="PTHR40457">
    <property type="entry name" value="PHOSPHOLIPASE A1"/>
    <property type="match status" value="1"/>
</dbReference>
<protein>
    <recommendedName>
        <fullName evidence="15">Phospholipase A1</fullName>
        <ecNumber evidence="15">3.1.1.32</ecNumber>
        <ecNumber evidence="15">3.1.1.4</ecNumber>
    </recommendedName>
    <alternativeName>
        <fullName evidence="15">Phosphatidylcholine 1-acylhydrolase</fullName>
    </alternativeName>
</protein>
<feature type="signal peptide" evidence="15">
    <location>
        <begin position="1"/>
        <end position="24"/>
    </location>
</feature>
<evidence type="ECO:0000256" key="3">
    <source>
        <dbReference type="ARBA" id="ARBA00010525"/>
    </source>
</evidence>
<evidence type="ECO:0000256" key="5">
    <source>
        <dbReference type="ARBA" id="ARBA00022452"/>
    </source>
</evidence>
<evidence type="ECO:0000256" key="13">
    <source>
        <dbReference type="ARBA" id="ARBA00023136"/>
    </source>
</evidence>
<dbReference type="PRINTS" id="PR01486">
    <property type="entry name" value="PHPHLIPASEA1"/>
</dbReference>
<keyword evidence="6" id="KW-0812">Transmembrane</keyword>
<evidence type="ECO:0000256" key="6">
    <source>
        <dbReference type="ARBA" id="ARBA00022692"/>
    </source>
</evidence>
<comment type="similarity">
    <text evidence="3 15">Belongs to the phospholipase A1 family.</text>
</comment>
<evidence type="ECO:0000256" key="11">
    <source>
        <dbReference type="ARBA" id="ARBA00022963"/>
    </source>
</evidence>
<dbReference type="Proteomes" id="UP000294721">
    <property type="component" value="Unassembled WGS sequence"/>
</dbReference>
<keyword evidence="10 15" id="KW-0106">Calcium</keyword>
<dbReference type="EC" id="3.1.1.32" evidence="15"/>
<dbReference type="SUPFAM" id="SSF56931">
    <property type="entry name" value="Outer membrane phospholipase A (OMPLA)"/>
    <property type="match status" value="1"/>
</dbReference>
<organism evidence="16 17">
    <name type="scientific">Uruburuella suis</name>
    <dbReference type="NCBI Taxonomy" id="252130"/>
    <lineage>
        <taxon>Bacteria</taxon>
        <taxon>Pseudomonadati</taxon>
        <taxon>Pseudomonadota</taxon>
        <taxon>Betaproteobacteria</taxon>
        <taxon>Neisseriales</taxon>
        <taxon>Neisseriaceae</taxon>
        <taxon>Uruburuella</taxon>
    </lineage>
</organism>
<comment type="subcellular location">
    <subcellularLocation>
        <location evidence="15">Cell outer membrane</location>
        <topology evidence="15">Multi-pass membrane protein</topology>
    </subcellularLocation>
    <text evidence="15">One of the very few enzymes located there.</text>
</comment>
<dbReference type="EMBL" id="SLXE01000001">
    <property type="protein sequence ID" value="TCP10350.1"/>
    <property type="molecule type" value="Genomic_DNA"/>
</dbReference>
<dbReference type="InterPro" id="IPR036541">
    <property type="entry name" value="PLipase_A1_sf"/>
</dbReference>
<dbReference type="CDD" id="cd00541">
    <property type="entry name" value="OMPLA"/>
    <property type="match status" value="1"/>
</dbReference>
<comment type="catalytic activity">
    <reaction evidence="2 15">
        <text>a 1,2-diacyl-sn-glycero-3-phosphocholine + H2O = a 1-acyl-sn-glycero-3-phosphocholine + a fatty acid + H(+)</text>
        <dbReference type="Rhea" id="RHEA:15801"/>
        <dbReference type="ChEBI" id="CHEBI:15377"/>
        <dbReference type="ChEBI" id="CHEBI:15378"/>
        <dbReference type="ChEBI" id="CHEBI:28868"/>
        <dbReference type="ChEBI" id="CHEBI:57643"/>
        <dbReference type="ChEBI" id="CHEBI:58168"/>
        <dbReference type="EC" id="3.1.1.4"/>
    </reaction>
</comment>
<keyword evidence="8 15" id="KW-0732">Signal</keyword>
<gene>
    <name evidence="16" type="ORF">EV680_10115</name>
</gene>
<evidence type="ECO:0000256" key="12">
    <source>
        <dbReference type="ARBA" id="ARBA00023098"/>
    </source>
</evidence>
<evidence type="ECO:0000256" key="1">
    <source>
        <dbReference type="ARBA" id="ARBA00000111"/>
    </source>
</evidence>
<comment type="cofactor">
    <cofactor evidence="15">
        <name>Ca(2+)</name>
        <dbReference type="ChEBI" id="CHEBI:29108"/>
    </cofactor>
    <text evidence="15">Binds 1 Ca(2+) ion per monomer. In the dimeric form the Ca(2+) is bound by different amino acids with binding of each Ca(2+) shared with ligands coming from each monomer. The Ca(2+) ion may have a role in catalysis.</text>
</comment>
<evidence type="ECO:0000256" key="8">
    <source>
        <dbReference type="ARBA" id="ARBA00022729"/>
    </source>
</evidence>
<keyword evidence="9 15" id="KW-0378">Hydrolase</keyword>
<keyword evidence="11 15" id="KW-0442">Lipid degradation</keyword>
<keyword evidence="14 15" id="KW-0998">Cell outer membrane</keyword>
<comment type="subunit">
    <text evidence="4 15">Homodimer; dimerization is reversible, and the dimeric form is the active one.</text>
</comment>
<sequence>MMVKPAWILAAASLAAAWPPVASAAANDAALQCTLVQDNAMRLACFDKVYAAQFPPATPPAAAMAGAKSVDLVRTVNESLDKGETKIVFDERPTVANTEPTQTLVEAAEAYTPLSQMYDLDQNDPRGILTVREHNPMYLLPAWYNSSPNRYPESPSRGVADDAVSTEQKRLEAKMQVSFKTKLMEDLFKTRADMWFGYTQTSHWQLWSQGEKSAPFRNNDYMPEMFITQPVKADLPGGGKLRMLGAGIVHQSNGQGRPLSRSWNRVYAMAGMEWGKFTVIPKVWAPVFNGNGDDNDNPDIADYMGYGNLRLQYRFNDQRTMAATMRYNPKTGKGGVQADYTFPLKGRLKAYVQGFHGYGESLLDYNHKHNSIGFGLMFNDWDGF</sequence>
<name>A0ABY2C2I1_9NEIS</name>
<dbReference type="EC" id="3.1.1.4" evidence="15"/>
<keyword evidence="13" id="KW-0472">Membrane</keyword>
<keyword evidence="7 15" id="KW-0479">Metal-binding</keyword>
<evidence type="ECO:0000256" key="2">
    <source>
        <dbReference type="ARBA" id="ARBA00001604"/>
    </source>
</evidence>
<evidence type="ECO:0000313" key="17">
    <source>
        <dbReference type="Proteomes" id="UP000294721"/>
    </source>
</evidence>
<reference evidence="16 17" key="1">
    <citation type="submission" date="2019-03" db="EMBL/GenBank/DDBJ databases">
        <title>Genomic Encyclopedia of Type Strains, Phase IV (KMG-IV): sequencing the most valuable type-strain genomes for metagenomic binning, comparative biology and taxonomic classification.</title>
        <authorList>
            <person name="Goeker M."/>
        </authorList>
    </citation>
    <scope>NUCLEOTIDE SEQUENCE [LARGE SCALE GENOMIC DNA]</scope>
    <source>
        <strain evidence="16 17">DSM 17474</strain>
    </source>
</reference>
<keyword evidence="17" id="KW-1185">Reference proteome</keyword>
<dbReference type="InterPro" id="IPR003187">
    <property type="entry name" value="PLipase_A1"/>
</dbReference>
<comment type="catalytic activity">
    <reaction evidence="1 15">
        <text>a 1,2-diacyl-sn-glycero-3-phosphocholine + H2O = a 2-acyl-sn-glycero-3-phosphocholine + a fatty acid + H(+)</text>
        <dbReference type="Rhea" id="RHEA:18689"/>
        <dbReference type="ChEBI" id="CHEBI:15377"/>
        <dbReference type="ChEBI" id="CHEBI:15378"/>
        <dbReference type="ChEBI" id="CHEBI:28868"/>
        <dbReference type="ChEBI" id="CHEBI:57643"/>
        <dbReference type="ChEBI" id="CHEBI:57875"/>
        <dbReference type="EC" id="3.1.1.32"/>
    </reaction>
</comment>